<dbReference type="OrthoDB" id="9795306at2"/>
<dbReference type="Pfam" id="PF06983">
    <property type="entry name" value="3-dmu-9_3-mt"/>
    <property type="match status" value="1"/>
</dbReference>
<dbReference type="RefSeq" id="WP_159456101.1">
    <property type="nucleotide sequence ID" value="NZ_FUWZ01000003.1"/>
</dbReference>
<dbReference type="InterPro" id="IPR029068">
    <property type="entry name" value="Glyas_Bleomycin-R_OHBP_Dase"/>
</dbReference>
<accession>A0A1T4SSG1</accession>
<dbReference type="InterPro" id="IPR028973">
    <property type="entry name" value="PhnB-like"/>
</dbReference>
<dbReference type="AlphaFoldDB" id="A0A1T4SSG1"/>
<dbReference type="CDD" id="cd06588">
    <property type="entry name" value="PhnB_like"/>
    <property type="match status" value="1"/>
</dbReference>
<proteinExistence type="predicted"/>
<dbReference type="Gene3D" id="3.10.180.10">
    <property type="entry name" value="2,3-Dihydroxybiphenyl 1,2-Dioxygenase, domain 1"/>
    <property type="match status" value="1"/>
</dbReference>
<evidence type="ECO:0000313" key="3">
    <source>
        <dbReference type="Proteomes" id="UP000190367"/>
    </source>
</evidence>
<dbReference type="STRING" id="634771.SAMN04488128_103406"/>
<dbReference type="EMBL" id="FUWZ01000003">
    <property type="protein sequence ID" value="SKA31082.1"/>
    <property type="molecule type" value="Genomic_DNA"/>
</dbReference>
<organism evidence="2 3">
    <name type="scientific">Chitinophaga eiseniae</name>
    <dbReference type="NCBI Taxonomy" id="634771"/>
    <lineage>
        <taxon>Bacteria</taxon>
        <taxon>Pseudomonadati</taxon>
        <taxon>Bacteroidota</taxon>
        <taxon>Chitinophagia</taxon>
        <taxon>Chitinophagales</taxon>
        <taxon>Chitinophagaceae</taxon>
        <taxon>Chitinophaga</taxon>
    </lineage>
</organism>
<dbReference type="Proteomes" id="UP000190367">
    <property type="component" value="Unassembled WGS sequence"/>
</dbReference>
<feature type="domain" description="PhnB-like" evidence="1">
    <location>
        <begin position="4"/>
        <end position="126"/>
    </location>
</feature>
<dbReference type="PANTHER" id="PTHR33990">
    <property type="entry name" value="PROTEIN YJDN-RELATED"/>
    <property type="match status" value="1"/>
</dbReference>
<sequence>MSQINVYLNFDGKCAEAMKFYQSCLGGDLSLQTVKDSPMAGDWPAHKQDHVLHSSLTKGPLLLLGSDMGENPAGNNISISLTCDTAEELIDTFEKLSAGGKQTRPVHDFFAGKIGALKDKYGFDWMLYSHNGQQ</sequence>
<dbReference type="PANTHER" id="PTHR33990:SF1">
    <property type="entry name" value="PROTEIN YJDN"/>
    <property type="match status" value="1"/>
</dbReference>
<protein>
    <submittedName>
        <fullName evidence="2">PhnB protein</fullName>
    </submittedName>
</protein>
<evidence type="ECO:0000259" key="1">
    <source>
        <dbReference type="Pfam" id="PF06983"/>
    </source>
</evidence>
<keyword evidence="3" id="KW-1185">Reference proteome</keyword>
<dbReference type="SUPFAM" id="SSF54593">
    <property type="entry name" value="Glyoxalase/Bleomycin resistance protein/Dihydroxybiphenyl dioxygenase"/>
    <property type="match status" value="1"/>
</dbReference>
<evidence type="ECO:0000313" key="2">
    <source>
        <dbReference type="EMBL" id="SKA31082.1"/>
    </source>
</evidence>
<gene>
    <name evidence="2" type="ORF">SAMN04488128_103406</name>
</gene>
<reference evidence="3" key="1">
    <citation type="submission" date="2017-02" db="EMBL/GenBank/DDBJ databases">
        <authorList>
            <person name="Varghese N."/>
            <person name="Submissions S."/>
        </authorList>
    </citation>
    <scope>NUCLEOTIDE SEQUENCE [LARGE SCALE GENOMIC DNA]</scope>
    <source>
        <strain evidence="3">DSM 22224</strain>
    </source>
</reference>
<name>A0A1T4SSG1_9BACT</name>